<evidence type="ECO:0000313" key="11">
    <source>
        <dbReference type="EMBL" id="MBB3043237.1"/>
    </source>
</evidence>
<accession>A0A7W4VWU3</accession>
<evidence type="ECO:0000313" key="12">
    <source>
        <dbReference type="Proteomes" id="UP000589626"/>
    </source>
</evidence>
<name>A0A7W4VWU3_9ACTN</name>
<comment type="similarity">
    <text evidence="7">Belongs to the ABC-4 integral membrane protein family.</text>
</comment>
<evidence type="ECO:0000259" key="9">
    <source>
        <dbReference type="Pfam" id="PF02687"/>
    </source>
</evidence>
<keyword evidence="5 8" id="KW-1133">Transmembrane helix</keyword>
<dbReference type="Pfam" id="PF02687">
    <property type="entry name" value="FtsX"/>
    <property type="match status" value="1"/>
</dbReference>
<dbReference type="AlphaFoldDB" id="A0A7W4VWU3"/>
<evidence type="ECO:0000256" key="7">
    <source>
        <dbReference type="ARBA" id="ARBA00038076"/>
    </source>
</evidence>
<dbReference type="Pfam" id="PF12704">
    <property type="entry name" value="MacB_PCD"/>
    <property type="match status" value="1"/>
</dbReference>
<keyword evidence="2" id="KW-0813">Transport</keyword>
<feature type="transmembrane region" description="Helical" evidence="8">
    <location>
        <begin position="282"/>
        <end position="305"/>
    </location>
</feature>
<organism evidence="11 12">
    <name type="scientific">Nocardioides soli</name>
    <dbReference type="NCBI Taxonomy" id="1036020"/>
    <lineage>
        <taxon>Bacteria</taxon>
        <taxon>Bacillati</taxon>
        <taxon>Actinomycetota</taxon>
        <taxon>Actinomycetes</taxon>
        <taxon>Propionibacteriales</taxon>
        <taxon>Nocardioidaceae</taxon>
        <taxon>Nocardioides</taxon>
    </lineage>
</organism>
<dbReference type="InterPro" id="IPR051125">
    <property type="entry name" value="ABC-4/HrtB_transporter"/>
</dbReference>
<dbReference type="EMBL" id="JACHWR010000002">
    <property type="protein sequence ID" value="MBB3043237.1"/>
    <property type="molecule type" value="Genomic_DNA"/>
</dbReference>
<keyword evidence="3" id="KW-1003">Cell membrane</keyword>
<gene>
    <name evidence="11" type="ORF">FHU40_003055</name>
</gene>
<feature type="transmembrane region" description="Helical" evidence="8">
    <location>
        <begin position="15"/>
        <end position="40"/>
    </location>
</feature>
<evidence type="ECO:0000256" key="4">
    <source>
        <dbReference type="ARBA" id="ARBA00022692"/>
    </source>
</evidence>
<dbReference type="PANTHER" id="PTHR43738">
    <property type="entry name" value="ABC TRANSPORTER, MEMBRANE PROTEIN"/>
    <property type="match status" value="1"/>
</dbReference>
<dbReference type="InterPro" id="IPR003838">
    <property type="entry name" value="ABC3_permease_C"/>
</dbReference>
<dbReference type="InterPro" id="IPR025857">
    <property type="entry name" value="MacB_PCD"/>
</dbReference>
<protein>
    <submittedName>
        <fullName evidence="11">Putative ABC transport system permease protein</fullName>
    </submittedName>
</protein>
<dbReference type="GO" id="GO:0005886">
    <property type="term" value="C:plasma membrane"/>
    <property type="evidence" value="ECO:0007669"/>
    <property type="project" value="UniProtKB-SubCell"/>
</dbReference>
<evidence type="ECO:0000256" key="5">
    <source>
        <dbReference type="ARBA" id="ARBA00022989"/>
    </source>
</evidence>
<sequence length="360" mass="37198">MFVAWREMRGATTRFVLVGVVVALITGLVTFLSGLIGGLVQQNISAITDLPADRIVFGVPAGGNRSFEDSTVTARQADAWAQAPGVERVDAVGIGQTRLVLGDAQQSVTVFGSDLYRQYLPAGQDREDLAGAVVVPRGLAEELRADAGDRVLMGGRPHRVVVSDATQWYSHMPVVWTSLETWRDLGGTSEAVAPFATVLAVSGSGIDVEAADAAAGTESTTVRGSLSALASFTSEVGSLLLMVGLLFAISALVIGAFFNIWSMQRRGDVAVLRALGATTRRLMTDALGQALVLLVGGVVVGLALASSGALLASAGLPYVFSPLTTLAPAAITIALGLLGAAVATRSVTRIDPLVALGSNR</sequence>
<feature type="domain" description="ABC3 transporter permease C-terminal" evidence="9">
    <location>
        <begin position="241"/>
        <end position="352"/>
    </location>
</feature>
<feature type="transmembrane region" description="Helical" evidence="8">
    <location>
        <begin position="239"/>
        <end position="261"/>
    </location>
</feature>
<evidence type="ECO:0000256" key="2">
    <source>
        <dbReference type="ARBA" id="ARBA00022448"/>
    </source>
</evidence>
<evidence type="ECO:0000256" key="8">
    <source>
        <dbReference type="SAM" id="Phobius"/>
    </source>
</evidence>
<keyword evidence="4 8" id="KW-0812">Transmembrane</keyword>
<comment type="subcellular location">
    <subcellularLocation>
        <location evidence="1">Cell membrane</location>
        <topology evidence="1">Multi-pass membrane protein</topology>
    </subcellularLocation>
</comment>
<proteinExistence type="inferred from homology"/>
<reference evidence="11 12" key="1">
    <citation type="submission" date="2020-08" db="EMBL/GenBank/DDBJ databases">
        <title>Sequencing the genomes of 1000 actinobacteria strains.</title>
        <authorList>
            <person name="Klenk H.-P."/>
        </authorList>
    </citation>
    <scope>NUCLEOTIDE SEQUENCE [LARGE SCALE GENOMIC DNA]</scope>
    <source>
        <strain evidence="11 12">DSM 105498</strain>
    </source>
</reference>
<evidence type="ECO:0000256" key="3">
    <source>
        <dbReference type="ARBA" id="ARBA00022475"/>
    </source>
</evidence>
<feature type="transmembrane region" description="Helical" evidence="8">
    <location>
        <begin position="325"/>
        <end position="343"/>
    </location>
</feature>
<evidence type="ECO:0000259" key="10">
    <source>
        <dbReference type="Pfam" id="PF12704"/>
    </source>
</evidence>
<keyword evidence="6 8" id="KW-0472">Membrane</keyword>
<evidence type="ECO:0000256" key="6">
    <source>
        <dbReference type="ARBA" id="ARBA00023136"/>
    </source>
</evidence>
<keyword evidence="12" id="KW-1185">Reference proteome</keyword>
<comment type="caution">
    <text evidence="11">The sequence shown here is derived from an EMBL/GenBank/DDBJ whole genome shotgun (WGS) entry which is preliminary data.</text>
</comment>
<feature type="domain" description="MacB-like periplasmic core" evidence="10">
    <location>
        <begin position="22"/>
        <end position="214"/>
    </location>
</feature>
<dbReference type="Proteomes" id="UP000589626">
    <property type="component" value="Unassembled WGS sequence"/>
</dbReference>
<evidence type="ECO:0000256" key="1">
    <source>
        <dbReference type="ARBA" id="ARBA00004651"/>
    </source>
</evidence>
<dbReference type="PANTHER" id="PTHR43738:SF1">
    <property type="entry name" value="HEMIN TRANSPORT SYSTEM PERMEASE PROTEIN HRTB-RELATED"/>
    <property type="match status" value="1"/>
</dbReference>